<evidence type="ECO:0000256" key="6">
    <source>
        <dbReference type="ARBA" id="ARBA00022776"/>
    </source>
</evidence>
<comment type="caution">
    <text evidence="11">The sequence shown here is derived from an EMBL/GenBank/DDBJ whole genome shotgun (WGS) entry which is preliminary data.</text>
</comment>
<evidence type="ECO:0000256" key="7">
    <source>
        <dbReference type="ARBA" id="ARBA00023054"/>
    </source>
</evidence>
<evidence type="ECO:0000256" key="10">
    <source>
        <dbReference type="SAM" id="Coils"/>
    </source>
</evidence>
<keyword evidence="7 10" id="KW-0175">Coiled coil</keyword>
<dbReference type="PANTHER" id="PTHR31570:SF1">
    <property type="entry name" value="HAUS AUGMIN-LIKE COMPLEX SUBUNIT 1"/>
    <property type="match status" value="1"/>
</dbReference>
<evidence type="ECO:0000256" key="1">
    <source>
        <dbReference type="ARBA" id="ARBA00004186"/>
    </source>
</evidence>
<keyword evidence="4" id="KW-0132">Cell division</keyword>
<organism evidence="11 12">
    <name type="scientific">Apatococcus lobatus</name>
    <dbReference type="NCBI Taxonomy" id="904363"/>
    <lineage>
        <taxon>Eukaryota</taxon>
        <taxon>Viridiplantae</taxon>
        <taxon>Chlorophyta</taxon>
        <taxon>core chlorophytes</taxon>
        <taxon>Trebouxiophyceae</taxon>
        <taxon>Chlorellales</taxon>
        <taxon>Chlorellaceae</taxon>
        <taxon>Apatococcus</taxon>
    </lineage>
</organism>
<dbReference type="Pfam" id="PF25762">
    <property type="entry name" value="HAUS1"/>
    <property type="match status" value="1"/>
</dbReference>
<evidence type="ECO:0000256" key="9">
    <source>
        <dbReference type="ARBA" id="ARBA00023306"/>
    </source>
</evidence>
<evidence type="ECO:0000313" key="12">
    <source>
        <dbReference type="Proteomes" id="UP001438707"/>
    </source>
</evidence>
<evidence type="ECO:0000256" key="3">
    <source>
        <dbReference type="ARBA" id="ARBA00022490"/>
    </source>
</evidence>
<evidence type="ECO:0000256" key="4">
    <source>
        <dbReference type="ARBA" id="ARBA00022618"/>
    </source>
</evidence>
<dbReference type="Proteomes" id="UP001438707">
    <property type="component" value="Unassembled WGS sequence"/>
</dbReference>
<dbReference type="EMBL" id="JALJOS010000001">
    <property type="protein sequence ID" value="KAK9844269.1"/>
    <property type="molecule type" value="Genomic_DNA"/>
</dbReference>
<keyword evidence="12" id="KW-1185">Reference proteome</keyword>
<comment type="subcellular location">
    <subcellularLocation>
        <location evidence="1">Cytoplasm</location>
        <location evidence="1">Cytoskeleton</location>
        <location evidence="1">Spindle</location>
    </subcellularLocation>
</comment>
<keyword evidence="9" id="KW-0131">Cell cycle</keyword>
<reference evidence="11 12" key="1">
    <citation type="journal article" date="2024" name="Nat. Commun.">
        <title>Phylogenomics reveals the evolutionary origins of lichenization in chlorophyte algae.</title>
        <authorList>
            <person name="Puginier C."/>
            <person name="Libourel C."/>
            <person name="Otte J."/>
            <person name="Skaloud P."/>
            <person name="Haon M."/>
            <person name="Grisel S."/>
            <person name="Petersen M."/>
            <person name="Berrin J.G."/>
            <person name="Delaux P.M."/>
            <person name="Dal Grande F."/>
            <person name="Keller J."/>
        </authorList>
    </citation>
    <scope>NUCLEOTIDE SEQUENCE [LARGE SCALE GENOMIC DNA]</scope>
    <source>
        <strain evidence="11 12">SAG 2145</strain>
    </source>
</reference>
<proteinExistence type="inferred from homology"/>
<dbReference type="GO" id="GO:0005819">
    <property type="term" value="C:spindle"/>
    <property type="evidence" value="ECO:0007669"/>
    <property type="project" value="UniProtKB-SubCell"/>
</dbReference>
<dbReference type="GO" id="GO:0051301">
    <property type="term" value="P:cell division"/>
    <property type="evidence" value="ECO:0007669"/>
    <property type="project" value="UniProtKB-KW"/>
</dbReference>
<evidence type="ECO:0000256" key="8">
    <source>
        <dbReference type="ARBA" id="ARBA00023212"/>
    </source>
</evidence>
<name>A0AAW1SFE1_9CHLO</name>
<dbReference type="InterPro" id="IPR026243">
    <property type="entry name" value="HAUS1"/>
</dbReference>
<dbReference type="GO" id="GO:0005829">
    <property type="term" value="C:cytosol"/>
    <property type="evidence" value="ECO:0007669"/>
    <property type="project" value="TreeGrafter"/>
</dbReference>
<dbReference type="AlphaFoldDB" id="A0AAW1SFE1"/>
<keyword evidence="5" id="KW-0493">Microtubule</keyword>
<evidence type="ECO:0000256" key="5">
    <source>
        <dbReference type="ARBA" id="ARBA00022701"/>
    </source>
</evidence>
<evidence type="ECO:0000313" key="11">
    <source>
        <dbReference type="EMBL" id="KAK9844269.1"/>
    </source>
</evidence>
<dbReference type="GO" id="GO:0005874">
    <property type="term" value="C:microtubule"/>
    <property type="evidence" value="ECO:0007669"/>
    <property type="project" value="UniProtKB-KW"/>
</dbReference>
<dbReference type="PANTHER" id="PTHR31570">
    <property type="entry name" value="HAUS AUGMIN-LIKE COMPLEX SUBUNIT 1"/>
    <property type="match status" value="1"/>
</dbReference>
<dbReference type="GO" id="GO:0070652">
    <property type="term" value="C:HAUS complex"/>
    <property type="evidence" value="ECO:0007669"/>
    <property type="project" value="InterPro"/>
</dbReference>
<dbReference type="GO" id="GO:0051225">
    <property type="term" value="P:spindle assembly"/>
    <property type="evidence" value="ECO:0007669"/>
    <property type="project" value="InterPro"/>
</dbReference>
<feature type="coiled-coil region" evidence="10">
    <location>
        <begin position="71"/>
        <end position="161"/>
    </location>
</feature>
<gene>
    <name evidence="11" type="ORF">WJX74_000281</name>
</gene>
<evidence type="ECO:0000256" key="2">
    <source>
        <dbReference type="ARBA" id="ARBA00005479"/>
    </source>
</evidence>
<comment type="similarity">
    <text evidence="2">Belongs to the HAUS1 family.</text>
</comment>
<keyword evidence="6" id="KW-0498">Mitosis</keyword>
<protein>
    <submittedName>
        <fullName evidence="11">Uncharacterized protein</fullName>
    </submittedName>
</protein>
<keyword evidence="8" id="KW-0206">Cytoskeleton</keyword>
<sequence>MSDSVQHTEDELVLRSTEAKLRHFLNIALGLDSASPEALCTGITDLRCQGWDAHVAKAKLKQAQHHLQTRNGAMQEQLAALQVLRARLEAQQPSMAESRRDLQAHVSVLRMKHQQYRQQTEAAEEQLQAAGFRLELRHGTMQQQQEHLQSMQTALNTTRDRLKPFEHLPPDLQASKKLYEDKVARLQSCRLALEECLASL</sequence>
<accession>A0AAW1SFE1</accession>
<keyword evidence="3" id="KW-0963">Cytoplasm</keyword>